<dbReference type="GO" id="GO:0005765">
    <property type="term" value="C:lysosomal membrane"/>
    <property type="evidence" value="ECO:0007669"/>
    <property type="project" value="TreeGrafter"/>
</dbReference>
<dbReference type="InterPro" id="IPR017455">
    <property type="entry name" value="Znf_FYVE-rel"/>
</dbReference>
<evidence type="ECO:0000256" key="3">
    <source>
        <dbReference type="ARBA" id="ARBA00022771"/>
    </source>
</evidence>
<keyword evidence="1" id="KW-0597">Phosphoprotein</keyword>
<dbReference type="GO" id="GO:0032465">
    <property type="term" value="P:regulation of cytokinesis"/>
    <property type="evidence" value="ECO:0007669"/>
    <property type="project" value="TreeGrafter"/>
</dbReference>
<dbReference type="InterPro" id="IPR013083">
    <property type="entry name" value="Znf_RING/FYVE/PHD"/>
</dbReference>
<keyword evidence="4" id="KW-0862">Zinc</keyword>
<dbReference type="GO" id="GO:0005813">
    <property type="term" value="C:centrosome"/>
    <property type="evidence" value="ECO:0007669"/>
    <property type="project" value="TreeGrafter"/>
</dbReference>
<organism evidence="8 9">
    <name type="scientific">Polypedilum vanderplanki</name>
    <name type="common">Sleeping chironomid midge</name>
    <dbReference type="NCBI Taxonomy" id="319348"/>
    <lineage>
        <taxon>Eukaryota</taxon>
        <taxon>Metazoa</taxon>
        <taxon>Ecdysozoa</taxon>
        <taxon>Arthropoda</taxon>
        <taxon>Hexapoda</taxon>
        <taxon>Insecta</taxon>
        <taxon>Pterygota</taxon>
        <taxon>Neoptera</taxon>
        <taxon>Endopterygota</taxon>
        <taxon>Diptera</taxon>
        <taxon>Nematocera</taxon>
        <taxon>Chironomoidea</taxon>
        <taxon>Chironomidae</taxon>
        <taxon>Chironominae</taxon>
        <taxon>Polypedilum</taxon>
        <taxon>Polypedilum</taxon>
    </lineage>
</organism>
<feature type="region of interest" description="Disordered" evidence="6">
    <location>
        <begin position="526"/>
        <end position="562"/>
    </location>
</feature>
<keyword evidence="9" id="KW-1185">Reference proteome</keyword>
<evidence type="ECO:0000259" key="7">
    <source>
        <dbReference type="PROSITE" id="PS50178"/>
    </source>
</evidence>
<evidence type="ECO:0000256" key="5">
    <source>
        <dbReference type="PROSITE-ProRule" id="PRU00091"/>
    </source>
</evidence>
<dbReference type="InterPro" id="IPR057946">
    <property type="entry name" value="TPR_ZFYVE26"/>
</dbReference>
<evidence type="ECO:0000256" key="6">
    <source>
        <dbReference type="SAM" id="MobiDB-lite"/>
    </source>
</evidence>
<dbReference type="Pfam" id="PF01363">
    <property type="entry name" value="FYVE"/>
    <property type="match status" value="1"/>
</dbReference>
<proteinExistence type="predicted"/>
<dbReference type="InterPro" id="IPR000306">
    <property type="entry name" value="Znf_FYVE"/>
</dbReference>
<feature type="compositionally biased region" description="Basic residues" evidence="6">
    <location>
        <begin position="534"/>
        <end position="548"/>
    </location>
</feature>
<evidence type="ECO:0000256" key="1">
    <source>
        <dbReference type="ARBA" id="ARBA00022553"/>
    </source>
</evidence>
<dbReference type="GO" id="GO:0032266">
    <property type="term" value="F:phosphatidylinositol-3-phosphate binding"/>
    <property type="evidence" value="ECO:0007669"/>
    <property type="project" value="InterPro"/>
</dbReference>
<feature type="domain" description="FYVE-type" evidence="7">
    <location>
        <begin position="1430"/>
        <end position="1491"/>
    </location>
</feature>
<evidence type="ECO:0000313" key="8">
    <source>
        <dbReference type="EMBL" id="KAG5677152.1"/>
    </source>
</evidence>
<dbReference type="PROSITE" id="PS50178">
    <property type="entry name" value="ZF_FYVE"/>
    <property type="match status" value="1"/>
</dbReference>
<dbReference type="Pfam" id="PF25569">
    <property type="entry name" value="TPR_ZFYVE26"/>
    <property type="match status" value="1"/>
</dbReference>
<dbReference type="GO" id="GO:0000724">
    <property type="term" value="P:double-strand break repair via homologous recombination"/>
    <property type="evidence" value="ECO:0007669"/>
    <property type="project" value="InterPro"/>
</dbReference>
<dbReference type="Gene3D" id="3.30.40.10">
    <property type="entry name" value="Zinc/RING finger domain, C3HC4 (zinc finger)"/>
    <property type="match status" value="1"/>
</dbReference>
<accession>A0A9J6C5N3</accession>
<dbReference type="OrthoDB" id="1936617at2759"/>
<gene>
    <name evidence="8" type="ORF">PVAND_006934</name>
</gene>
<dbReference type="SMART" id="SM00064">
    <property type="entry name" value="FYVE"/>
    <property type="match status" value="1"/>
</dbReference>
<evidence type="ECO:0000256" key="4">
    <source>
        <dbReference type="ARBA" id="ARBA00022833"/>
    </source>
</evidence>
<dbReference type="GO" id="GO:0008270">
    <property type="term" value="F:zinc ion binding"/>
    <property type="evidence" value="ECO:0007669"/>
    <property type="project" value="UniProtKB-KW"/>
</dbReference>
<reference evidence="8" key="1">
    <citation type="submission" date="2021-03" db="EMBL/GenBank/DDBJ databases">
        <title>Chromosome level genome of the anhydrobiotic midge Polypedilum vanderplanki.</title>
        <authorList>
            <person name="Yoshida Y."/>
            <person name="Kikawada T."/>
            <person name="Gusev O."/>
        </authorList>
    </citation>
    <scope>NUCLEOTIDE SEQUENCE</scope>
    <source>
        <strain evidence="8">NIAS01</strain>
        <tissue evidence="8">Whole body or cell culture</tissue>
    </source>
</reference>
<evidence type="ECO:0000256" key="2">
    <source>
        <dbReference type="ARBA" id="ARBA00022723"/>
    </source>
</evidence>
<dbReference type="InterPro" id="IPR028730">
    <property type="entry name" value="ZFYVE26"/>
</dbReference>
<dbReference type="InterPro" id="IPR011011">
    <property type="entry name" value="Znf_FYVE_PHD"/>
</dbReference>
<dbReference type="EMBL" id="JADBJN010000002">
    <property type="protein sequence ID" value="KAG5677152.1"/>
    <property type="molecule type" value="Genomic_DNA"/>
</dbReference>
<evidence type="ECO:0000313" key="9">
    <source>
        <dbReference type="Proteomes" id="UP001107558"/>
    </source>
</evidence>
<dbReference type="PANTHER" id="PTHR46591:SF1">
    <property type="entry name" value="ZINC FINGER FYVE DOMAIN-CONTAINING PROTEIN 26"/>
    <property type="match status" value="1"/>
</dbReference>
<sequence length="2222" mass="260209">MDEFFEYWELVPEKEKYESIGQEIVKYKRNVKDPEFNSRDLDENVVKFFQEMLLNNPYPTYFLIYHMFDLQYCEKNQFLEEIIINTILKLVDLIIENPKEMDKQFKLLNLLSNVCISDYGMQKIYDIIIPALYDLKENRRLLDNAATYFALLSRSSLYMLRQYLDYEYKRLLKKFDERSIFLKCFYQQKHWIDSVLKEENKDKLKEVWNENLYNNIQTCRIILKLNEYDEDQLFNEYKLIDSNVIDNDILKLCFLEVARQSEVTHFFRSHSNYSTIDTTKPHIMTQFLRQQIAFKMENYDSILNILSHNHELNLLQNKKFFNKTSQNSKTEMQLFNEYMIVKIYLIDILQEKSNNIDDSLNHVRTLLKTINDGNVLYKLIKIIISLIFVRFDHIRRTRLRKRANILNSSESTPSQTNSTEVSDSIFIDSYNNTGFLCTRKNLEIILNSVRNFLISMDINEAYKNYSHDLKEKFANLLRYVEKGLWKMTVIDKSFEHVSSQKIKFITSREWMFVHDNPQPIVTIEKTSDEEKNVNRKKHSRKKFRKRSKQSIMSDDRDENSDKEMIHNSFQSNSTGISENKLKMNETKKPENIINRMLMNSESMIALCIQRNDFESAEKIIREYDLNGTNIDQEIKFNKRFDEAMNELNLVVQKYHELKIKKEDINNPIIIGFEIAKITDILERFLNSSEVKYLEINDHFIEKVISQHPQLWAYQKPLPIITSMIDFMISIPNAHELNLAISRYIFKKWNFLGEDRKVYYVRFIKHIVQIMMIKDNQKQPISISSFFNDEIYCLEPSRFENQLESRHNFIKYFNLDFKNFNDDDSILEEISQKMVNLLPENNYFKRAINYVRNVRHVIQFQSNDFFNFDVILSDLNISDLIGDIVFIKQYKPDLLTNFCYTSNINLIYAITIAGAGEILPPMMKTNDDEKLLSIFHLHQTGSISSKFVLEGSKETRKLYKLSNTDILYYIKKSGSFLAAFLMKEIQSFDYKTLMYDEPNFFERMKGLKSIELLKKLYRGNTAFAILNSNHNNLRNLFKKMEKLELIDKLKMLDCITEKNWNKNKIQFDELKDSYIEMLIKTNSQGTLELLKQVGNIRKFNELLFKHIREITSDSEVKRLLGWSLYAENLKEITDLQKNELEKWLQKLKIYREILKLYKNIDGEESSTNWLTILHLAEYKTAELINFLIKTSPNFNLCHRLLKLHPLKTKNDKVFKILIEALNNKELNNQHEMLLKIIRTFPSQIVVDFFNQSLNLINNLDSMKLVLNSLVSQDLPNKIRIKHQKFQLSCKIIEHLDQDNKQLWLLAPYPLIILEQTLMNSKIEILNTIVRDLRNILKSQSSCNLCSTTSKSYQIGEILVYDFDAHHKGMWISNDCIDFLLQMYAAKALDFQIVDINSLQSITTSGTTSNDSMQKAFQMPKEAPTKDLWVPDNETVSCMCCKKSKFSLLNRRHHCRRCGRVVCAECTRNRILLPKLYNDLMVRCCDDCFAQREEEKKKIEVGSIEKARSADTPLEWRLTGDVSVDQIIRDEFIFEYSPNVGLCIAIICLHTINNEFLNFLLFHCHRLELLLRPIDGRINPEIDIMLVAKMLKNLAMTAKLFGDMGESNLFIDHADMISKIAENGCESILSKASFNNLMFSISIRDVVNELIKSENWKLAIEISVKFDRSSKSGIFSIWAVSLIKGGNYKLAREKIALALQPVIGSSSRTNEQLQSAIISSGPIHPLNFSYKRPTRSSPLLNEILEVIELCVPKQQQQQQTLTAASNISLSTSLSQKLYSSSQKMPTISPLESSLKKIMEGDYGNMTRHFAEKFEWNQVDLAKSKYYEESMHYLINYGGNADIFDFFMKNNLFRFAIRFTLLQKIPNEIFIQCVFVPIIKAGKLADFIEIIKQLDENFSKSKKYIQAVCKHLERKKSLHVLYQLQILIEDFIRAALTSMKFYLDGTGNYNELNEKSRHLIDAKNHLEIELENVEKGSINNNENELKLRWDIKTINAQINIISLQLEVSKYLSKCELCGLPTLDLMPKIFLDKISLKTLLGKENEKNQVAILILICGQTIESAFGLSYRIIQECSLQPSKIYTTCTKFLARDLKRLIEIEKLIACVKTNTANADSDTKMCDELIAMAVEIAYAQHQSEAKVQIDKLIKLISSRKMKIQCYINSNQLKTAFVSCASLPDNSEYIRRIMKQAEITRQENIRRLCEKKLQQSMCSSMSESIGSSSFDKF</sequence>
<dbReference type="GO" id="GO:0030496">
    <property type="term" value="C:midbody"/>
    <property type="evidence" value="ECO:0007669"/>
    <property type="project" value="TreeGrafter"/>
</dbReference>
<dbReference type="PANTHER" id="PTHR46591">
    <property type="entry name" value="ZINC FINGER FYVE DOMAIN-CONTAINING PROTEIN 26"/>
    <property type="match status" value="1"/>
</dbReference>
<dbReference type="GO" id="GO:0000281">
    <property type="term" value="P:mitotic cytokinesis"/>
    <property type="evidence" value="ECO:0007669"/>
    <property type="project" value="InterPro"/>
</dbReference>
<dbReference type="SUPFAM" id="SSF57903">
    <property type="entry name" value="FYVE/PHD zinc finger"/>
    <property type="match status" value="1"/>
</dbReference>
<protein>
    <recommendedName>
        <fullName evidence="7">FYVE-type domain-containing protein</fullName>
    </recommendedName>
</protein>
<name>A0A9J6C5N3_POLVA</name>
<comment type="caution">
    <text evidence="8">The sequence shown here is derived from an EMBL/GenBank/DDBJ whole genome shotgun (WGS) entry which is preliminary data.</text>
</comment>
<keyword evidence="2" id="KW-0479">Metal-binding</keyword>
<dbReference type="Proteomes" id="UP001107558">
    <property type="component" value="Chromosome 2"/>
</dbReference>
<keyword evidence="3 5" id="KW-0863">Zinc-finger</keyword>